<dbReference type="SUPFAM" id="SSF53335">
    <property type="entry name" value="S-adenosyl-L-methionine-dependent methyltransferases"/>
    <property type="match status" value="1"/>
</dbReference>
<dbReference type="RefSeq" id="WP_274688520.1">
    <property type="nucleotide sequence ID" value="NZ_JAPMOU010000009.1"/>
</dbReference>
<accession>A0ABT5U713</accession>
<sequence length="496" mass="56962">MLHQLPFVDKSPIDEPGYTRVNAYLVNDEESLHQYAQQHVCPCCQHRLSFMKSNQLAIVKDNQGRLVISILDKCYCGFMVPFHAILNILDDQSYDAHILISQHEVVTDAENDRVEAALLESRYLLHKRLYHSAIYRIDQLINSLQSIALLAFYRGYAFDQLELYESALKSYDDCLDLDAECKEAWHNKALILKKLKRIKEANFHLVKYCKLCPVKTLNEIDGEMHDEKQLCKPLYAKKGKFGKITIVQTSCMRYLAINNEVEGSFWLTDEEASDVPAGDYVAGLLLAGCHFNAQFQQTKGLILGLGAGAGVIALLANFPKLHLDVVEIDFDVIMLACCYFPLLNEYIKSGRLSLICDDGLDYVTKTQQHYDFVLLDIYQGDHQFAKKLREVKFLCRINELTRLVGVNLLPLDSIHSYERITEDFKSAGIQLKQCYPTGNRGDDNDNLKKMSYQNRILYSENIDNITGFIPYATRNGYLEHAFRRDFSNMVNRCEYF</sequence>
<name>A0ABT5U713_9GAMM</name>
<gene>
    <name evidence="1" type="ORF">ORQ98_09265</name>
</gene>
<dbReference type="Pfam" id="PF13181">
    <property type="entry name" value="TPR_8"/>
    <property type="match status" value="1"/>
</dbReference>
<dbReference type="EMBL" id="JAPMOU010000009">
    <property type="protein sequence ID" value="MDE1462161.1"/>
    <property type="molecule type" value="Genomic_DNA"/>
</dbReference>
<protein>
    <submittedName>
        <fullName evidence="1">Uncharacterized protein</fullName>
    </submittedName>
</protein>
<dbReference type="CDD" id="cd02440">
    <property type="entry name" value="AdoMet_MTases"/>
    <property type="match status" value="1"/>
</dbReference>
<dbReference type="Gene3D" id="1.25.40.10">
    <property type="entry name" value="Tetratricopeptide repeat domain"/>
    <property type="match status" value="1"/>
</dbReference>
<evidence type="ECO:0000313" key="1">
    <source>
        <dbReference type="EMBL" id="MDE1462161.1"/>
    </source>
</evidence>
<dbReference type="Proteomes" id="UP001528823">
    <property type="component" value="Unassembled WGS sequence"/>
</dbReference>
<dbReference type="InterPro" id="IPR029063">
    <property type="entry name" value="SAM-dependent_MTases_sf"/>
</dbReference>
<comment type="caution">
    <text evidence="1">The sequence shown here is derived from an EMBL/GenBank/DDBJ whole genome shotgun (WGS) entry which is preliminary data.</text>
</comment>
<evidence type="ECO:0000313" key="2">
    <source>
        <dbReference type="Proteomes" id="UP001528823"/>
    </source>
</evidence>
<dbReference type="SUPFAM" id="SSF48452">
    <property type="entry name" value="TPR-like"/>
    <property type="match status" value="1"/>
</dbReference>
<dbReference type="InterPro" id="IPR019734">
    <property type="entry name" value="TPR_rpt"/>
</dbReference>
<dbReference type="Pfam" id="PF01564">
    <property type="entry name" value="Spermine_synth"/>
    <property type="match status" value="1"/>
</dbReference>
<reference evidence="1 2" key="1">
    <citation type="submission" date="2022-11" db="EMBL/GenBank/DDBJ databases">
        <title>Spartinivicinus poritis sp. nov., isolated from scleractinian coral Porites lutea.</title>
        <authorList>
            <person name="Zhang G."/>
            <person name="Cai L."/>
            <person name="Wei Q."/>
        </authorList>
    </citation>
    <scope>NUCLEOTIDE SEQUENCE [LARGE SCALE GENOMIC DNA]</scope>
    <source>
        <strain evidence="1 2">A2-2</strain>
    </source>
</reference>
<proteinExistence type="predicted"/>
<keyword evidence="2" id="KW-1185">Reference proteome</keyword>
<dbReference type="InterPro" id="IPR011990">
    <property type="entry name" value="TPR-like_helical_dom_sf"/>
</dbReference>
<organism evidence="1 2">
    <name type="scientific">Spartinivicinus poritis</name>
    <dbReference type="NCBI Taxonomy" id="2994640"/>
    <lineage>
        <taxon>Bacteria</taxon>
        <taxon>Pseudomonadati</taxon>
        <taxon>Pseudomonadota</taxon>
        <taxon>Gammaproteobacteria</taxon>
        <taxon>Oceanospirillales</taxon>
        <taxon>Zooshikellaceae</taxon>
        <taxon>Spartinivicinus</taxon>
    </lineage>
</organism>
<dbReference type="Gene3D" id="3.40.50.150">
    <property type="entry name" value="Vaccinia Virus protein VP39"/>
    <property type="match status" value="1"/>
</dbReference>